<reference evidence="2" key="1">
    <citation type="submission" date="2022-03" db="EMBL/GenBank/DDBJ databases">
        <title>Comparative Genomics of East African Camel-Associated Staphylococcaceae spp.: Diversity and Inheritance of Traits Involved in Host-Pathogen Interactions.</title>
        <authorList>
            <person name="Akarsu H."/>
            <person name="Liljander A."/>
            <person name="Younan M."/>
            <person name="Brodard I."/>
            <person name="Glucks I."/>
            <person name="Labroussaa F."/>
            <person name="Overesch G."/>
            <person name="Kuhnert P."/>
            <person name="Perreten V."/>
            <person name="Drexler J.F."/>
            <person name="Corman V.M."/>
            <person name="Falquet L."/>
            <person name="Jores J."/>
        </authorList>
    </citation>
    <scope>NUCLEOTIDE SEQUENCE</scope>
    <source>
        <strain evidence="2">IVB6197</strain>
    </source>
</reference>
<dbReference type="EMBL" id="CP094809">
    <property type="protein sequence ID" value="UXU58087.1"/>
    <property type="molecule type" value="Genomic_DNA"/>
</dbReference>
<dbReference type="RefSeq" id="WP_164671803.1">
    <property type="nucleotide sequence ID" value="NZ_CP094808.1"/>
</dbReference>
<evidence type="ECO:0000313" key="3">
    <source>
        <dbReference type="Proteomes" id="UP001065705"/>
    </source>
</evidence>
<feature type="region of interest" description="Disordered" evidence="1">
    <location>
        <begin position="24"/>
        <end position="51"/>
    </location>
</feature>
<sequence length="51" mass="6028">MSDEKHIEHENEMVDNFEDLVQLGKEMEQISETNDQDKVNQSHDPDIRSDQ</sequence>
<evidence type="ECO:0008006" key="4">
    <source>
        <dbReference type="Google" id="ProtNLM"/>
    </source>
</evidence>
<name>A0ABD7TWP1_9STAP</name>
<dbReference type="NCBIfam" id="NF040875">
    <property type="entry name" value="SAS053_fam"/>
    <property type="match status" value="1"/>
</dbReference>
<gene>
    <name evidence="2" type="ORF">MUA95_04735</name>
</gene>
<organism evidence="2 3">
    <name type="scientific">Staphylococcus agnetis</name>
    <dbReference type="NCBI Taxonomy" id="985762"/>
    <lineage>
        <taxon>Bacteria</taxon>
        <taxon>Bacillati</taxon>
        <taxon>Bacillota</taxon>
        <taxon>Bacilli</taxon>
        <taxon>Bacillales</taxon>
        <taxon>Staphylococcaceae</taxon>
        <taxon>Staphylococcus</taxon>
    </lineage>
</organism>
<feature type="compositionally biased region" description="Basic and acidic residues" evidence="1">
    <location>
        <begin position="35"/>
        <end position="51"/>
    </location>
</feature>
<dbReference type="Proteomes" id="UP001065705">
    <property type="component" value="Chromosome"/>
</dbReference>
<evidence type="ECO:0000256" key="1">
    <source>
        <dbReference type="SAM" id="MobiDB-lite"/>
    </source>
</evidence>
<protein>
    <recommendedName>
        <fullName evidence="4">Staphylococcal protein</fullName>
    </recommendedName>
</protein>
<evidence type="ECO:0000313" key="2">
    <source>
        <dbReference type="EMBL" id="UXU58087.1"/>
    </source>
</evidence>
<dbReference type="AlphaFoldDB" id="A0ABD7TWP1"/>
<proteinExistence type="predicted"/>
<accession>A0ABD7TWP1</accession>